<accession>A0A6G3R1Z9</accession>
<dbReference type="PROSITE" id="PS51186">
    <property type="entry name" value="GNAT"/>
    <property type="match status" value="1"/>
</dbReference>
<dbReference type="Gene3D" id="3.40.630.30">
    <property type="match status" value="1"/>
</dbReference>
<feature type="domain" description="N-acetyltransferase" evidence="5">
    <location>
        <begin position="33"/>
        <end position="192"/>
    </location>
</feature>
<dbReference type="PANTHER" id="PTHR43792">
    <property type="entry name" value="GNAT FAMILY, PUTATIVE (AFU_ORTHOLOGUE AFUA_3G00765)-RELATED-RELATED"/>
    <property type="match status" value="1"/>
</dbReference>
<dbReference type="PANTHER" id="PTHR43792:SF8">
    <property type="entry name" value="[RIBOSOMAL PROTEIN US5]-ALANINE N-ACETYLTRANSFERASE"/>
    <property type="match status" value="1"/>
</dbReference>
<dbReference type="InterPro" id="IPR000182">
    <property type="entry name" value="GNAT_dom"/>
</dbReference>
<dbReference type="EMBL" id="JAAGMD010000729">
    <property type="protein sequence ID" value="NEA89494.1"/>
    <property type="molecule type" value="Genomic_DNA"/>
</dbReference>
<protein>
    <submittedName>
        <fullName evidence="6">GNAT family N-acetyltransferase</fullName>
    </submittedName>
</protein>
<dbReference type="GO" id="GO:0005737">
    <property type="term" value="C:cytoplasm"/>
    <property type="evidence" value="ECO:0007669"/>
    <property type="project" value="TreeGrafter"/>
</dbReference>
<dbReference type="Pfam" id="PF13302">
    <property type="entry name" value="Acetyltransf_3"/>
    <property type="match status" value="1"/>
</dbReference>
<comment type="similarity">
    <text evidence="3">Belongs to the acetyltransferase family. RimJ subfamily.</text>
</comment>
<evidence type="ECO:0000313" key="6">
    <source>
        <dbReference type="EMBL" id="NEA89494.1"/>
    </source>
</evidence>
<dbReference type="CDD" id="cd04301">
    <property type="entry name" value="NAT_SF"/>
    <property type="match status" value="1"/>
</dbReference>
<evidence type="ECO:0000256" key="2">
    <source>
        <dbReference type="ARBA" id="ARBA00023315"/>
    </source>
</evidence>
<dbReference type="AlphaFoldDB" id="A0A6G3R1Z9"/>
<dbReference type="InterPro" id="IPR051531">
    <property type="entry name" value="N-acetyltransferase"/>
</dbReference>
<gene>
    <name evidence="6" type="ORF">G3I53_26475</name>
</gene>
<keyword evidence="1 6" id="KW-0808">Transferase</keyword>
<keyword evidence="2" id="KW-0012">Acyltransferase</keyword>
<name>A0A6G3R1Z9_9ACTN</name>
<dbReference type="SUPFAM" id="SSF55729">
    <property type="entry name" value="Acyl-CoA N-acyltransferases (Nat)"/>
    <property type="match status" value="1"/>
</dbReference>
<evidence type="ECO:0000256" key="1">
    <source>
        <dbReference type="ARBA" id="ARBA00022679"/>
    </source>
</evidence>
<sequence length="198" mass="21601">MDIVGGDARGGNEGRDGSAGRTAAGTDAGGVAVLLVPWAEDDLWLLRRNNTPEMTAHMGGPESEEKLLARHRRYLDLESGRMYRVTLEGDGQTVGTIGFWEREWRGEAVWETGWAVLPEFQGRGLASRAARAVIGAARAAGRHRYLHAFPKTSHPASNAVCRKAGFSLLGEVAFEYPKGNPVVSNDWRVDLEADLDEE</sequence>
<organism evidence="6">
    <name type="scientific">Streptomyces sp. SID14436</name>
    <dbReference type="NCBI Taxonomy" id="2706070"/>
    <lineage>
        <taxon>Bacteria</taxon>
        <taxon>Bacillati</taxon>
        <taxon>Actinomycetota</taxon>
        <taxon>Actinomycetes</taxon>
        <taxon>Kitasatosporales</taxon>
        <taxon>Streptomycetaceae</taxon>
        <taxon>Streptomyces</taxon>
    </lineage>
</organism>
<evidence type="ECO:0000256" key="4">
    <source>
        <dbReference type="SAM" id="MobiDB-lite"/>
    </source>
</evidence>
<comment type="caution">
    <text evidence="6">The sequence shown here is derived from an EMBL/GenBank/DDBJ whole genome shotgun (WGS) entry which is preliminary data.</text>
</comment>
<dbReference type="RefSeq" id="WP_164338587.1">
    <property type="nucleotide sequence ID" value="NZ_JAAGMD010000729.1"/>
</dbReference>
<evidence type="ECO:0000259" key="5">
    <source>
        <dbReference type="PROSITE" id="PS51186"/>
    </source>
</evidence>
<dbReference type="InterPro" id="IPR016181">
    <property type="entry name" value="Acyl_CoA_acyltransferase"/>
</dbReference>
<reference evidence="6" key="1">
    <citation type="submission" date="2020-01" db="EMBL/GenBank/DDBJ databases">
        <title>Insect and environment-associated Actinomycetes.</title>
        <authorList>
            <person name="Currrie C."/>
            <person name="Chevrette M."/>
            <person name="Carlson C."/>
            <person name="Stubbendieck R."/>
            <person name="Wendt-Pienkowski E."/>
        </authorList>
    </citation>
    <scope>NUCLEOTIDE SEQUENCE</scope>
    <source>
        <strain evidence="6">SID14436</strain>
    </source>
</reference>
<proteinExistence type="inferred from homology"/>
<feature type="region of interest" description="Disordered" evidence="4">
    <location>
        <begin position="1"/>
        <end position="23"/>
    </location>
</feature>
<evidence type="ECO:0000256" key="3">
    <source>
        <dbReference type="ARBA" id="ARBA00038502"/>
    </source>
</evidence>
<dbReference type="GO" id="GO:0008999">
    <property type="term" value="F:protein-N-terminal-alanine acetyltransferase activity"/>
    <property type="evidence" value="ECO:0007669"/>
    <property type="project" value="TreeGrafter"/>
</dbReference>